<protein>
    <submittedName>
        <fullName evidence="1">Uncharacterized protein</fullName>
    </submittedName>
</protein>
<evidence type="ECO:0000313" key="1">
    <source>
        <dbReference type="EMBL" id="DAD93900.1"/>
    </source>
</evidence>
<sequence length="35" mass="4135">MCNRLFQSIGYATNPYFMRVSEMCNRVTNVTKVFI</sequence>
<name>A0A8S5NHR8_9CAUD</name>
<organism evidence="1">
    <name type="scientific">Siphoviridae sp. ctmTU3</name>
    <dbReference type="NCBI Taxonomy" id="2826453"/>
    <lineage>
        <taxon>Viruses</taxon>
        <taxon>Duplodnaviria</taxon>
        <taxon>Heunggongvirae</taxon>
        <taxon>Uroviricota</taxon>
        <taxon>Caudoviricetes</taxon>
    </lineage>
</organism>
<dbReference type="EMBL" id="BK015169">
    <property type="protein sequence ID" value="DAD93900.1"/>
    <property type="molecule type" value="Genomic_DNA"/>
</dbReference>
<proteinExistence type="predicted"/>
<accession>A0A8S5NHR8</accession>
<reference evidence="1" key="1">
    <citation type="journal article" date="2021" name="Proc. Natl. Acad. Sci. U.S.A.">
        <title>A Catalog of Tens of Thousands of Viruses from Human Metagenomes Reveals Hidden Associations with Chronic Diseases.</title>
        <authorList>
            <person name="Tisza M.J."/>
            <person name="Buck C.B."/>
        </authorList>
    </citation>
    <scope>NUCLEOTIDE SEQUENCE</scope>
    <source>
        <strain evidence="1">CtmTU3</strain>
    </source>
</reference>